<dbReference type="Pfam" id="PF14219">
    <property type="entry name" value="DUF4328"/>
    <property type="match status" value="1"/>
</dbReference>
<evidence type="ECO:0000256" key="1">
    <source>
        <dbReference type="SAM" id="MobiDB-lite"/>
    </source>
</evidence>
<feature type="transmembrane region" description="Helical" evidence="2">
    <location>
        <begin position="230"/>
        <end position="248"/>
    </location>
</feature>
<feature type="region of interest" description="Disordered" evidence="1">
    <location>
        <begin position="51"/>
        <end position="81"/>
    </location>
</feature>
<protein>
    <submittedName>
        <fullName evidence="4">DUF4328 domain-containing protein</fullName>
    </submittedName>
</protein>
<dbReference type="InterPro" id="IPR025565">
    <property type="entry name" value="DUF4328"/>
</dbReference>
<feature type="transmembrane region" description="Helical" evidence="2">
    <location>
        <begin position="108"/>
        <end position="129"/>
    </location>
</feature>
<name>A0A931IEA0_9NOCA</name>
<keyword evidence="2" id="KW-0812">Transmembrane</keyword>
<evidence type="ECO:0000313" key="4">
    <source>
        <dbReference type="EMBL" id="MBH0778948.1"/>
    </source>
</evidence>
<keyword evidence="5" id="KW-1185">Reference proteome</keyword>
<dbReference type="Proteomes" id="UP000655751">
    <property type="component" value="Unassembled WGS sequence"/>
</dbReference>
<dbReference type="EMBL" id="JADMLG010000009">
    <property type="protein sequence ID" value="MBH0778948.1"/>
    <property type="molecule type" value="Genomic_DNA"/>
</dbReference>
<accession>A0A931IEA0</accession>
<gene>
    <name evidence="4" type="ORF">IT779_21965</name>
</gene>
<comment type="caution">
    <text evidence="4">The sequence shown here is derived from an EMBL/GenBank/DDBJ whole genome shotgun (WGS) entry which is preliminary data.</text>
</comment>
<evidence type="ECO:0000313" key="5">
    <source>
        <dbReference type="Proteomes" id="UP000655751"/>
    </source>
</evidence>
<dbReference type="AlphaFoldDB" id="A0A931IEA0"/>
<feature type="transmembrane region" description="Helical" evidence="2">
    <location>
        <begin position="193"/>
        <end position="210"/>
    </location>
</feature>
<proteinExistence type="predicted"/>
<feature type="transmembrane region" description="Helical" evidence="2">
    <location>
        <begin position="260"/>
        <end position="281"/>
    </location>
</feature>
<dbReference type="RefSeq" id="WP_196151275.1">
    <property type="nucleotide sequence ID" value="NZ_JADMLG010000009.1"/>
</dbReference>
<evidence type="ECO:0000256" key="2">
    <source>
        <dbReference type="SAM" id="Phobius"/>
    </source>
</evidence>
<feature type="domain" description="DUF4328" evidence="3">
    <location>
        <begin position="134"/>
        <end position="281"/>
    </location>
</feature>
<keyword evidence="2" id="KW-1133">Transmembrane helix</keyword>
<evidence type="ECO:0000259" key="3">
    <source>
        <dbReference type="Pfam" id="PF14219"/>
    </source>
</evidence>
<sequence length="355" mass="38618">MSTVVQPCARCGARWAVQGSPMHWCPRCRGVLLSPGPIDAAPEHRNYRWVARRPDHRPRRADTASRPPSGAPSYSQIPRWGLVDHTPGAAEEPRRGIIAGFGARVNSLLVITAAMFALAALGELIRYGILLRNRTRLIDPWVLRLSDALVTASAALSLILGLAAAVALVAWLVDARAAAYARAGHRDPRSARTLALGCLIPVVNLLWPGVFLTELARLTDDPRGLRAVRVWWAAWLLGGALAVVALLWRTADSLQAKADGVLFTALTDVGAAALAVLSLWLPRYLDGRTMRGEERAARRWVFAADPLVQVIEPVHPTPEDVADAPALRDAPARDIPEDRVTDIAVDRQHEEVMAK</sequence>
<feature type="transmembrane region" description="Helical" evidence="2">
    <location>
        <begin position="149"/>
        <end position="173"/>
    </location>
</feature>
<organism evidence="4 5">
    <name type="scientific">Nocardia bovistercoris</name>
    <dbReference type="NCBI Taxonomy" id="2785916"/>
    <lineage>
        <taxon>Bacteria</taxon>
        <taxon>Bacillati</taxon>
        <taxon>Actinomycetota</taxon>
        <taxon>Actinomycetes</taxon>
        <taxon>Mycobacteriales</taxon>
        <taxon>Nocardiaceae</taxon>
        <taxon>Nocardia</taxon>
    </lineage>
</organism>
<keyword evidence="2" id="KW-0472">Membrane</keyword>
<reference evidence="4" key="1">
    <citation type="submission" date="2020-11" db="EMBL/GenBank/DDBJ databases">
        <title>Nocardia NEAU-351.nov., a novel actinomycete isolated from the cow dung.</title>
        <authorList>
            <person name="Zhang X."/>
        </authorList>
    </citation>
    <scope>NUCLEOTIDE SEQUENCE</scope>
    <source>
        <strain evidence="4">NEAU-351</strain>
    </source>
</reference>